<evidence type="ECO:0000256" key="2">
    <source>
        <dbReference type="ARBA" id="ARBA00022630"/>
    </source>
</evidence>
<comment type="pathway">
    <text evidence="6">Porphyrin-containing compound metabolism; protoheme biosynthesis.</text>
</comment>
<dbReference type="GO" id="GO:0006783">
    <property type="term" value="P:heme biosynthetic process"/>
    <property type="evidence" value="ECO:0007669"/>
    <property type="project" value="UniProtKB-UniRule"/>
</dbReference>
<dbReference type="PANTHER" id="PTHR42923">
    <property type="entry name" value="PROTOPORPHYRINOGEN OXIDASE"/>
    <property type="match status" value="1"/>
</dbReference>
<dbReference type="Pfam" id="PF01593">
    <property type="entry name" value="Amino_oxidase"/>
    <property type="match status" value="1"/>
</dbReference>
<comment type="function">
    <text evidence="6">Involved in coproporphyrin-dependent heme b biosynthesis. Catalyzes the oxidation of coproporphyrinogen III to coproporphyrin III.</text>
</comment>
<dbReference type="GO" id="GO:0005737">
    <property type="term" value="C:cytoplasm"/>
    <property type="evidence" value="ECO:0007669"/>
    <property type="project" value="UniProtKB-SubCell"/>
</dbReference>
<evidence type="ECO:0000259" key="7">
    <source>
        <dbReference type="Pfam" id="PF01593"/>
    </source>
</evidence>
<comment type="catalytic activity">
    <reaction evidence="6">
        <text>coproporphyrinogen III + 3 O2 = coproporphyrin III + 3 H2O2</text>
        <dbReference type="Rhea" id="RHEA:43436"/>
        <dbReference type="ChEBI" id="CHEBI:15379"/>
        <dbReference type="ChEBI" id="CHEBI:16240"/>
        <dbReference type="ChEBI" id="CHEBI:57309"/>
        <dbReference type="ChEBI" id="CHEBI:131725"/>
        <dbReference type="EC" id="1.3.3.15"/>
    </reaction>
</comment>
<evidence type="ECO:0000256" key="4">
    <source>
        <dbReference type="ARBA" id="ARBA00023002"/>
    </source>
</evidence>
<dbReference type="Proteomes" id="UP000567293">
    <property type="component" value="Unassembled WGS sequence"/>
</dbReference>
<comment type="similarity">
    <text evidence="6">Belongs to the protoporphyrinogen/coproporphyrinogen oxidase family. Coproporphyrinogen III oxidase subfamily.</text>
</comment>
<keyword evidence="9" id="KW-1185">Reference proteome</keyword>
<accession>A0A7V8NWQ4</accession>
<reference evidence="8" key="1">
    <citation type="submission" date="2020-06" db="EMBL/GenBank/DDBJ databases">
        <title>Legume-microbial interactions unlock mineral nutrients during tropical forest succession.</title>
        <authorList>
            <person name="Epihov D.Z."/>
        </authorList>
    </citation>
    <scope>NUCLEOTIDE SEQUENCE [LARGE SCALE GENOMIC DNA]</scope>
    <source>
        <strain evidence="8">Pan2503</strain>
    </source>
</reference>
<gene>
    <name evidence="8" type="primary">hemG</name>
    <name evidence="8" type="ORF">HRJ53_28015</name>
</gene>
<dbReference type="Gene3D" id="3.50.50.60">
    <property type="entry name" value="FAD/NAD(P)-binding domain"/>
    <property type="match status" value="1"/>
</dbReference>
<keyword evidence="2 6" id="KW-0285">Flavoprotein</keyword>
<keyword evidence="3 6" id="KW-0274">FAD</keyword>
<feature type="domain" description="Amine oxidase" evidence="7">
    <location>
        <begin position="1"/>
        <end position="238"/>
    </location>
</feature>
<name>A0A7V8NWQ4_9BACT</name>
<dbReference type="SUPFAM" id="SSF54373">
    <property type="entry name" value="FAD-linked reductases, C-terminal domain"/>
    <property type="match status" value="1"/>
</dbReference>
<dbReference type="InterPro" id="IPR050464">
    <property type="entry name" value="Zeta_carotene_desat/Oxidored"/>
</dbReference>
<keyword evidence="6" id="KW-0963">Cytoplasm</keyword>
<dbReference type="InterPro" id="IPR002937">
    <property type="entry name" value="Amino_oxidase"/>
</dbReference>
<dbReference type="NCBIfam" id="TIGR00562">
    <property type="entry name" value="proto_IX_ox"/>
    <property type="match status" value="1"/>
</dbReference>
<proteinExistence type="inferred from homology"/>
<dbReference type="InterPro" id="IPR036188">
    <property type="entry name" value="FAD/NAD-bd_sf"/>
</dbReference>
<comment type="caution">
    <text evidence="8">The sequence shown here is derived from an EMBL/GenBank/DDBJ whole genome shotgun (WGS) entry which is preliminary data.</text>
</comment>
<comment type="cofactor">
    <cofactor evidence="1 6">
        <name>FAD</name>
        <dbReference type="ChEBI" id="CHEBI:57692"/>
    </cofactor>
</comment>
<dbReference type="SUPFAM" id="SSF51905">
    <property type="entry name" value="FAD/NAD(P)-binding domain"/>
    <property type="match status" value="1"/>
</dbReference>
<comment type="subcellular location">
    <subcellularLocation>
        <location evidence="6">Cytoplasm</location>
    </subcellularLocation>
</comment>
<sequence length="247" mass="26832">MGTLPEKLAEELAAETTYNVQVASVAPSRENAGASKPAWQISGTGGELITAQYLVLAVPAYVAARLLESSAPALAAHLRAIEYAPISVVSLAYERSKVANRLDGFGFMVPRREGLHTICTFWNSSLFEERTPEGNVLFTSFAGRESNGAFGAMNDEECARAVAAENSHILEISSEPVARLVWRDPHALPQYNVGHAQRVAEIHRILSQLPNLYLAGNFLRGRSIGDCVDVAYRAAEDLHSQIRGQDI</sequence>
<dbReference type="UniPathway" id="UPA00252"/>
<dbReference type="PANTHER" id="PTHR42923:SF3">
    <property type="entry name" value="PROTOPORPHYRINOGEN OXIDASE"/>
    <property type="match status" value="1"/>
</dbReference>
<dbReference type="AlphaFoldDB" id="A0A7V8NWQ4"/>
<evidence type="ECO:0000256" key="3">
    <source>
        <dbReference type="ARBA" id="ARBA00022827"/>
    </source>
</evidence>
<organism evidence="8 9">
    <name type="scientific">Candidatus Acidiferrum panamense</name>
    <dbReference type="NCBI Taxonomy" id="2741543"/>
    <lineage>
        <taxon>Bacteria</taxon>
        <taxon>Pseudomonadati</taxon>
        <taxon>Acidobacteriota</taxon>
        <taxon>Terriglobia</taxon>
        <taxon>Candidatus Acidiferrales</taxon>
        <taxon>Candidatus Acidiferrum</taxon>
    </lineage>
</organism>
<evidence type="ECO:0000256" key="5">
    <source>
        <dbReference type="ARBA" id="ARBA00023133"/>
    </source>
</evidence>
<keyword evidence="4 6" id="KW-0560">Oxidoreductase</keyword>
<evidence type="ECO:0000313" key="8">
    <source>
        <dbReference type="EMBL" id="MBA0088852.1"/>
    </source>
</evidence>
<dbReference type="InterPro" id="IPR004572">
    <property type="entry name" value="Protoporphyrinogen_oxidase"/>
</dbReference>
<evidence type="ECO:0000256" key="1">
    <source>
        <dbReference type="ARBA" id="ARBA00001974"/>
    </source>
</evidence>
<evidence type="ECO:0000313" key="9">
    <source>
        <dbReference type="Proteomes" id="UP000567293"/>
    </source>
</evidence>
<protein>
    <recommendedName>
        <fullName evidence="6">Coproporphyrinogen III oxidase</fullName>
        <ecNumber evidence="6">1.3.3.15</ecNumber>
    </recommendedName>
</protein>
<keyword evidence="5 6" id="KW-0350">Heme biosynthesis</keyword>
<dbReference type="EC" id="1.3.3.15" evidence="6"/>
<evidence type="ECO:0000256" key="6">
    <source>
        <dbReference type="RuleBase" id="RU364052"/>
    </source>
</evidence>
<dbReference type="EMBL" id="JACDQQ010002714">
    <property type="protein sequence ID" value="MBA0088852.1"/>
    <property type="molecule type" value="Genomic_DNA"/>
</dbReference>
<dbReference type="GO" id="GO:0004729">
    <property type="term" value="F:oxygen-dependent protoporphyrinogen oxidase activity"/>
    <property type="evidence" value="ECO:0007669"/>
    <property type="project" value="UniProtKB-UniRule"/>
</dbReference>